<feature type="compositionally biased region" description="Basic and acidic residues" evidence="1">
    <location>
        <begin position="33"/>
        <end position="46"/>
    </location>
</feature>
<dbReference type="AlphaFoldDB" id="A0A1I3YJ28"/>
<dbReference type="Proteomes" id="UP000199111">
    <property type="component" value="Unassembled WGS sequence"/>
</dbReference>
<name>A0A1I3YJ28_9ACTN</name>
<protein>
    <submittedName>
        <fullName evidence="2">Uncharacterized protein</fullName>
    </submittedName>
</protein>
<evidence type="ECO:0000256" key="1">
    <source>
        <dbReference type="SAM" id="MobiDB-lite"/>
    </source>
</evidence>
<evidence type="ECO:0000313" key="2">
    <source>
        <dbReference type="EMBL" id="SFK31834.1"/>
    </source>
</evidence>
<sequence length="73" mass="8014">MAIADAQHTANVRELVWLTLGALKGVEHKVIPEKKGQAANRKEGRQGGRPLSRNAELYKARNTAGRLINKLKA</sequence>
<dbReference type="EMBL" id="FOQY01000022">
    <property type="protein sequence ID" value="SFK31834.1"/>
    <property type="molecule type" value="Genomic_DNA"/>
</dbReference>
<proteinExistence type="predicted"/>
<reference evidence="3" key="1">
    <citation type="submission" date="2016-10" db="EMBL/GenBank/DDBJ databases">
        <authorList>
            <person name="Varghese N."/>
            <person name="Submissions S."/>
        </authorList>
    </citation>
    <scope>NUCLEOTIDE SEQUENCE [LARGE SCALE GENOMIC DNA]</scope>
    <source>
        <strain evidence="3">CGMCC 4.2126</strain>
    </source>
</reference>
<feature type="region of interest" description="Disordered" evidence="1">
    <location>
        <begin position="33"/>
        <end position="56"/>
    </location>
</feature>
<evidence type="ECO:0000313" key="3">
    <source>
        <dbReference type="Proteomes" id="UP000199111"/>
    </source>
</evidence>
<gene>
    <name evidence="2" type="ORF">SAMN05216275_12261</name>
</gene>
<accession>A0A1I3YJ28</accession>
<keyword evidence="3" id="KW-1185">Reference proteome</keyword>
<organism evidence="2 3">
    <name type="scientific">Streptosporangium canum</name>
    <dbReference type="NCBI Taxonomy" id="324952"/>
    <lineage>
        <taxon>Bacteria</taxon>
        <taxon>Bacillati</taxon>
        <taxon>Actinomycetota</taxon>
        <taxon>Actinomycetes</taxon>
        <taxon>Streptosporangiales</taxon>
        <taxon>Streptosporangiaceae</taxon>
        <taxon>Streptosporangium</taxon>
    </lineage>
</organism>